<dbReference type="InterPro" id="IPR036736">
    <property type="entry name" value="ACP-like_sf"/>
</dbReference>
<feature type="domain" description="Carrier" evidence="1">
    <location>
        <begin position="1"/>
        <end position="81"/>
    </location>
</feature>
<evidence type="ECO:0000259" key="1">
    <source>
        <dbReference type="PROSITE" id="PS50075"/>
    </source>
</evidence>
<dbReference type="Pfam" id="PF00550">
    <property type="entry name" value="PP-binding"/>
    <property type="match status" value="1"/>
</dbReference>
<sequence length="85" mass="9385">MTDSELYDFVRVEAGRINEESYADVVLSDDTVLADDLDIDSLAMLELCIRVEEVFGVAVADEVAAEIKTVGDLRRFLDSAETVRA</sequence>
<gene>
    <name evidence="2" type="primary">micACP</name>
</gene>
<dbReference type="RefSeq" id="WP_120263043.1">
    <property type="nucleotide sequence ID" value="NZ_CP128474.1"/>
</dbReference>
<accession>A0A2L2P6R7</accession>
<dbReference type="AlphaFoldDB" id="A0A2L2P6R7"/>
<name>A0A2L2P6R7_9MICO</name>
<organism evidence="2">
    <name type="scientific">Microbacterium arborescens</name>
    <dbReference type="NCBI Taxonomy" id="33883"/>
    <lineage>
        <taxon>Bacteria</taxon>
        <taxon>Bacillati</taxon>
        <taxon>Actinomycetota</taxon>
        <taxon>Actinomycetes</taxon>
        <taxon>Micrococcales</taxon>
        <taxon>Microbacteriaceae</taxon>
        <taxon>Microbacterium</taxon>
    </lineage>
</organism>
<dbReference type="EMBL" id="MG673929">
    <property type="protein sequence ID" value="AVH76811.1"/>
    <property type="molecule type" value="Genomic_DNA"/>
</dbReference>
<dbReference type="Gene3D" id="1.10.1200.10">
    <property type="entry name" value="ACP-like"/>
    <property type="match status" value="1"/>
</dbReference>
<protein>
    <submittedName>
        <fullName evidence="2">MicACP</fullName>
    </submittedName>
</protein>
<dbReference type="PROSITE" id="PS50075">
    <property type="entry name" value="CARRIER"/>
    <property type="match status" value="1"/>
</dbReference>
<evidence type="ECO:0000313" key="2">
    <source>
        <dbReference type="EMBL" id="AVH76811.1"/>
    </source>
</evidence>
<dbReference type="InterPro" id="IPR009081">
    <property type="entry name" value="PP-bd_ACP"/>
</dbReference>
<dbReference type="SUPFAM" id="SSF47336">
    <property type="entry name" value="ACP-like"/>
    <property type="match status" value="1"/>
</dbReference>
<reference evidence="2" key="1">
    <citation type="submission" date="2017-12" db="EMBL/GenBank/DDBJ databases">
        <title>The anti-staphylococcal lipolanthines contain the amino acid avionin.</title>
        <authorList>
            <person name="Wiebach V."/>
            <person name="Mainz A."/>
            <person name="Siegert M.-A.J."/>
            <person name="Jungmann N.A."/>
            <person name="Lesquame G."/>
            <person name="Tirat S."/>
            <person name="Dreux-Zigha A."/>
            <person name="Aszodi J."/>
            <person name="Le Beller D."/>
            <person name="Suessmuth R.D."/>
        </authorList>
    </citation>
    <scope>NUCLEOTIDE SEQUENCE</scope>
    <source>
        <strain evidence="2">5913</strain>
    </source>
</reference>
<proteinExistence type="predicted"/>